<evidence type="ECO:0000313" key="1">
    <source>
        <dbReference type="EMBL" id="KAG2381280.1"/>
    </source>
</evidence>
<protein>
    <submittedName>
        <fullName evidence="1">Uncharacterized protein</fullName>
    </submittedName>
</protein>
<dbReference type="AlphaFoldDB" id="A0AA88GJH2"/>
<comment type="caution">
    <text evidence="1">The sequence shown here is derived from an EMBL/GenBank/DDBJ whole genome shotgun (WGS) entry which is preliminary data.</text>
</comment>
<reference evidence="1 2" key="1">
    <citation type="journal article" date="2018" name="BMC Genomics">
        <title>The genome of Naegleria lovaniensis, the basis for a comparative approach to unravel pathogenicity factors of the human pathogenic amoeba N. fowleri.</title>
        <authorList>
            <person name="Liechti N."/>
            <person name="Schurch N."/>
            <person name="Bruggmann R."/>
            <person name="Wittwer M."/>
        </authorList>
    </citation>
    <scope>NUCLEOTIDE SEQUENCE [LARGE SCALE GENOMIC DNA]</scope>
    <source>
        <strain evidence="1 2">ATCC 30569</strain>
    </source>
</reference>
<gene>
    <name evidence="1" type="ORF">C9374_006269</name>
</gene>
<dbReference type="GeneID" id="68098723"/>
<dbReference type="Proteomes" id="UP000816034">
    <property type="component" value="Unassembled WGS sequence"/>
</dbReference>
<proteinExistence type="predicted"/>
<accession>A0AA88GJH2</accession>
<evidence type="ECO:0000313" key="2">
    <source>
        <dbReference type="Proteomes" id="UP000816034"/>
    </source>
</evidence>
<keyword evidence="2" id="KW-1185">Reference proteome</keyword>
<dbReference type="RefSeq" id="XP_044546960.1">
    <property type="nucleotide sequence ID" value="XM_044696110.1"/>
</dbReference>
<organism evidence="1 2">
    <name type="scientific">Naegleria lovaniensis</name>
    <name type="common">Amoeba</name>
    <dbReference type="NCBI Taxonomy" id="51637"/>
    <lineage>
        <taxon>Eukaryota</taxon>
        <taxon>Discoba</taxon>
        <taxon>Heterolobosea</taxon>
        <taxon>Tetramitia</taxon>
        <taxon>Eutetramitia</taxon>
        <taxon>Vahlkampfiidae</taxon>
        <taxon>Naegleria</taxon>
    </lineage>
</organism>
<dbReference type="EMBL" id="PYSW02000027">
    <property type="protein sequence ID" value="KAG2381280.1"/>
    <property type="molecule type" value="Genomic_DNA"/>
</dbReference>
<sequence>MLSSTTHPLDRNGEYEILCPFHMSSLRNGSTFVEHERDHVVENELMIHHGGVDASTSHSASTMSSSTNHSWLAVFEEEDYHFGEHYVVKRPLDREELLGLGGENQDPSSEFVDIVM</sequence>
<name>A0AA88GJH2_NAELO</name>